<sequence>MTTVRKSAGSLQARNKQETCLTGQLNQKNLIDFLRFTDFKAIRPDWRVQGSMVSGRACTGFSKSVLIADNSAPTSTLLVRYRRNDHDKEQRLGKIDHTRSGCRAWLSRCVHRHRALPH</sequence>
<proteinExistence type="predicted"/>
<evidence type="ECO:0000313" key="2">
    <source>
        <dbReference type="Proteomes" id="UP001163644"/>
    </source>
</evidence>
<accession>A0AA46VXP9</accession>
<name>A0AA46VXP9_PSEVI</name>
<dbReference type="EMBL" id="CP036495">
    <property type="protein sequence ID" value="UZA70008.1"/>
    <property type="molecule type" value="Genomic_DNA"/>
</dbReference>
<dbReference type="AlphaFoldDB" id="A0AA46VXP9"/>
<gene>
    <name evidence="1" type="ORF">EZZ81_17935</name>
</gene>
<evidence type="ECO:0000313" key="1">
    <source>
        <dbReference type="EMBL" id="UZA70008.1"/>
    </source>
</evidence>
<dbReference type="Proteomes" id="UP001163644">
    <property type="component" value="Chromosome"/>
</dbReference>
<protein>
    <submittedName>
        <fullName evidence="1">Uncharacterized protein</fullName>
    </submittedName>
</protein>
<reference evidence="1" key="1">
    <citation type="submission" date="2019-02" db="EMBL/GenBank/DDBJ databases">
        <authorList>
            <person name="Lutz S."/>
            <person name="Schori C."/>
            <person name="Ahrens C.H."/>
            <person name="Gueguen E."/>
        </authorList>
    </citation>
    <scope>NUCLEOTIDE SEQUENCE</scope>
    <source>
        <strain evidence="1">Psy35</strain>
    </source>
</reference>
<organism evidence="1 2">
    <name type="scientific">Pseudomonas viridiflava</name>
    <name type="common">Phytomonas viridiflava</name>
    <dbReference type="NCBI Taxonomy" id="33069"/>
    <lineage>
        <taxon>Bacteria</taxon>
        <taxon>Pseudomonadati</taxon>
        <taxon>Pseudomonadota</taxon>
        <taxon>Gammaproteobacteria</taxon>
        <taxon>Pseudomonadales</taxon>
        <taxon>Pseudomonadaceae</taxon>
        <taxon>Pseudomonas</taxon>
    </lineage>
</organism>